<feature type="transmembrane region" description="Helical" evidence="6">
    <location>
        <begin position="185"/>
        <end position="202"/>
    </location>
</feature>
<dbReference type="InterPro" id="IPR011990">
    <property type="entry name" value="TPR-like_helical_dom_sf"/>
</dbReference>
<evidence type="ECO:0000313" key="9">
    <source>
        <dbReference type="Proteomes" id="UP000033958"/>
    </source>
</evidence>
<feature type="transmembrane region" description="Helical" evidence="6">
    <location>
        <begin position="79"/>
        <end position="98"/>
    </location>
</feature>
<feature type="transmembrane region" description="Helical" evidence="6">
    <location>
        <begin position="389"/>
        <end position="408"/>
    </location>
</feature>
<dbReference type="SUPFAM" id="SSF81901">
    <property type="entry name" value="HCP-like"/>
    <property type="match status" value="1"/>
</dbReference>
<evidence type="ECO:0000256" key="5">
    <source>
        <dbReference type="PROSITE-ProRule" id="PRU00339"/>
    </source>
</evidence>
<keyword evidence="4 6" id="KW-0472">Membrane</keyword>
<evidence type="ECO:0000259" key="7">
    <source>
        <dbReference type="Pfam" id="PF04932"/>
    </source>
</evidence>
<dbReference type="Gene3D" id="1.25.40.10">
    <property type="entry name" value="Tetratricopeptide repeat domain"/>
    <property type="match status" value="2"/>
</dbReference>
<feature type="transmembrane region" description="Helical" evidence="6">
    <location>
        <begin position="12"/>
        <end position="35"/>
    </location>
</feature>
<dbReference type="PANTHER" id="PTHR37422:SF13">
    <property type="entry name" value="LIPOPOLYSACCHARIDE BIOSYNTHESIS PROTEIN PA4999-RELATED"/>
    <property type="match status" value="1"/>
</dbReference>
<sequence length="740" mass="85131">MTEKYPKTKPAFAFSLDGLPAYLLLLVPLIILWHNSASLYANLFDKAFLFNALTEVILIVFALLCLSGRLKLAAFRWNIIDFLIAGFGIVLILATIFSQDRTNSIWGTFWRNDSLYQWLHYLLFYYLLRLNFTARPSLWIDWLFLNGLVAGLISAWIFVQSFMQFLMTNTWMVDAVGSLSNLNFLAYYLALAIVTTVALLLFNFKPTWRWVLGLSLLAQFYALWLTFGRTAYFAVLAGVLVLLAVKFWAPFKKKFFVILSILTIILGFGMLAFTGFPRLAIQLNEPGLAHRFQAWQIGGEAFLEKPLLGWGLENFSLAFTNHYRPVFEDLSTPIETWWYDRAHNFLVEYAVVAGLPGVILMVLLFIFLCLRTGQYIKGKKKLPFLTRKLAYLGLAGLVTYLILSFFGFDVIASSILAIFIFALIASLGPTLSSSWISSRAPAWVVLVPLIILVLWVSPQYTWRPWLLQRAAVGELRTITRTELKQKFEQMESLVKNSLFLRRNFLPYLPLALSQNSIALPDFTEEQKIREIWPLVADLLYRYREDFKNDSRNLTGIALAYYPNADINDEAFARTQAFLEQAAALGPARPFLSYYHGLLYYKRNDYLKAREFFLQAVSLNDQFQLVNLHLAITEGLLNNWDASDRWANKISLRNYAQQLAAFYAEKKDLPRLVRTYRAILEQTPHDSQVRYNLGLTYLEMGEQSAAEREARLLLEFKDDTAGIESGYNLLRFLELKRAEKN</sequence>
<feature type="transmembrane region" description="Helical" evidence="6">
    <location>
        <begin position="47"/>
        <end position="67"/>
    </location>
</feature>
<feature type="transmembrane region" description="Helical" evidence="6">
    <location>
        <begin position="256"/>
        <end position="276"/>
    </location>
</feature>
<comment type="caution">
    <text evidence="8">The sequence shown here is derived from an EMBL/GenBank/DDBJ whole genome shotgun (WGS) entry which is preliminary data.</text>
</comment>
<gene>
    <name evidence="8" type="ORF">VE97_C0004G0007</name>
</gene>
<evidence type="ECO:0000313" key="8">
    <source>
        <dbReference type="EMBL" id="KKT87168.1"/>
    </source>
</evidence>
<name>A0A0G1KUB7_UNCK3</name>
<organism evidence="8 9">
    <name type="scientific">candidate division Kazan bacterium GW2011_GWB1_45_10</name>
    <dbReference type="NCBI Taxonomy" id="1620411"/>
    <lineage>
        <taxon>Bacteria</taxon>
        <taxon>Bacteria division Kazan-3B-28</taxon>
    </lineage>
</organism>
<feature type="transmembrane region" description="Helical" evidence="6">
    <location>
        <begin position="143"/>
        <end position="165"/>
    </location>
</feature>
<accession>A0A0G1KUB7</accession>
<feature type="transmembrane region" description="Helical" evidence="6">
    <location>
        <begin position="346"/>
        <end position="368"/>
    </location>
</feature>
<dbReference type="AlphaFoldDB" id="A0A0G1KUB7"/>
<proteinExistence type="predicted"/>
<dbReference type="PROSITE" id="PS50005">
    <property type="entry name" value="TPR"/>
    <property type="match status" value="1"/>
</dbReference>
<feature type="transmembrane region" description="Helical" evidence="6">
    <location>
        <begin position="118"/>
        <end position="134"/>
    </location>
</feature>
<dbReference type="InterPro" id="IPR051533">
    <property type="entry name" value="WaaL-like"/>
</dbReference>
<dbReference type="GO" id="GO:0016020">
    <property type="term" value="C:membrane"/>
    <property type="evidence" value="ECO:0007669"/>
    <property type="project" value="UniProtKB-SubCell"/>
</dbReference>
<keyword evidence="3 6" id="KW-1133">Transmembrane helix</keyword>
<dbReference type="InterPro" id="IPR007016">
    <property type="entry name" value="O-antigen_ligase-rel_domated"/>
</dbReference>
<dbReference type="PANTHER" id="PTHR37422">
    <property type="entry name" value="TEICHURONIC ACID BIOSYNTHESIS PROTEIN TUAE"/>
    <property type="match status" value="1"/>
</dbReference>
<comment type="subcellular location">
    <subcellularLocation>
        <location evidence="1">Membrane</location>
        <topology evidence="1">Multi-pass membrane protein</topology>
    </subcellularLocation>
</comment>
<protein>
    <recommendedName>
        <fullName evidence="7">O-antigen ligase-related domain-containing protein</fullName>
    </recommendedName>
</protein>
<keyword evidence="2 6" id="KW-0812">Transmembrane</keyword>
<feature type="transmembrane region" description="Helical" evidence="6">
    <location>
        <begin position="443"/>
        <end position="462"/>
    </location>
</feature>
<keyword evidence="5" id="KW-0802">TPR repeat</keyword>
<evidence type="ECO:0000256" key="4">
    <source>
        <dbReference type="ARBA" id="ARBA00023136"/>
    </source>
</evidence>
<evidence type="ECO:0000256" key="1">
    <source>
        <dbReference type="ARBA" id="ARBA00004141"/>
    </source>
</evidence>
<reference evidence="8 9" key="1">
    <citation type="journal article" date="2015" name="Nature">
        <title>rRNA introns, odd ribosomes, and small enigmatic genomes across a large radiation of phyla.</title>
        <authorList>
            <person name="Brown C.T."/>
            <person name="Hug L.A."/>
            <person name="Thomas B.C."/>
            <person name="Sharon I."/>
            <person name="Castelle C.J."/>
            <person name="Singh A."/>
            <person name="Wilkins M.J."/>
            <person name="Williams K.H."/>
            <person name="Banfield J.F."/>
        </authorList>
    </citation>
    <scope>NUCLEOTIDE SEQUENCE [LARGE SCALE GENOMIC DNA]</scope>
</reference>
<feature type="domain" description="O-antigen ligase-related" evidence="7">
    <location>
        <begin position="215"/>
        <end position="361"/>
    </location>
</feature>
<feature type="transmembrane region" description="Helical" evidence="6">
    <location>
        <begin position="414"/>
        <end position="431"/>
    </location>
</feature>
<feature type="transmembrane region" description="Helical" evidence="6">
    <location>
        <begin position="231"/>
        <end position="249"/>
    </location>
</feature>
<dbReference type="EMBL" id="LCJZ01000004">
    <property type="protein sequence ID" value="KKT87168.1"/>
    <property type="molecule type" value="Genomic_DNA"/>
</dbReference>
<evidence type="ECO:0000256" key="2">
    <source>
        <dbReference type="ARBA" id="ARBA00022692"/>
    </source>
</evidence>
<feature type="transmembrane region" description="Helical" evidence="6">
    <location>
        <begin position="207"/>
        <end position="225"/>
    </location>
</feature>
<evidence type="ECO:0000256" key="6">
    <source>
        <dbReference type="SAM" id="Phobius"/>
    </source>
</evidence>
<dbReference type="Proteomes" id="UP000033958">
    <property type="component" value="Unassembled WGS sequence"/>
</dbReference>
<evidence type="ECO:0000256" key="3">
    <source>
        <dbReference type="ARBA" id="ARBA00022989"/>
    </source>
</evidence>
<feature type="repeat" description="TPR" evidence="5">
    <location>
        <begin position="589"/>
        <end position="622"/>
    </location>
</feature>
<dbReference type="InterPro" id="IPR019734">
    <property type="entry name" value="TPR_rpt"/>
</dbReference>
<dbReference type="Pfam" id="PF04932">
    <property type="entry name" value="Wzy_C"/>
    <property type="match status" value="1"/>
</dbReference>